<dbReference type="RefSeq" id="WP_187320492.1">
    <property type="nucleotide sequence ID" value="NZ_JACSCY010000012.1"/>
</dbReference>
<dbReference type="Pfam" id="PF08242">
    <property type="entry name" value="Methyltransf_12"/>
    <property type="match status" value="1"/>
</dbReference>
<sequence>MPVTYRRYGHSLPIGWKLHPFSFTLNPTLLKGFDYVAPFYDALARMVFGRALRRTQQAALAGLPVGAPRVLIIGGGTGWILGDIWQQSPQAQVLYLEASAQMLAQAQAWQHRHQPQRAGQVEFRLGTESALLPAEQFDAVLTFFFLDLFAPDQLQRVVQQLNAARRPGAPWLLADFTAPTRWWHRGLLAVMYRFFQLTTGISARVLPPMQEVLAQVGLRPQRRSLFFKQMMEATVFSEPAID</sequence>
<dbReference type="GO" id="GO:0008168">
    <property type="term" value="F:methyltransferase activity"/>
    <property type="evidence" value="ECO:0007669"/>
    <property type="project" value="UniProtKB-KW"/>
</dbReference>
<dbReference type="GO" id="GO:0032259">
    <property type="term" value="P:methylation"/>
    <property type="evidence" value="ECO:0007669"/>
    <property type="project" value="UniProtKB-KW"/>
</dbReference>
<keyword evidence="2" id="KW-0808">Transferase</keyword>
<feature type="domain" description="Methyltransferase type 12" evidence="1">
    <location>
        <begin position="71"/>
        <end position="169"/>
    </location>
</feature>
<proteinExistence type="predicted"/>
<dbReference type="Gene3D" id="3.40.50.150">
    <property type="entry name" value="Vaccinia Virus protein VP39"/>
    <property type="match status" value="1"/>
</dbReference>
<protein>
    <submittedName>
        <fullName evidence="2">Class I SAM-dependent methyltransferase</fullName>
    </submittedName>
</protein>
<keyword evidence="3" id="KW-1185">Reference proteome</keyword>
<accession>A0ABR7MNW5</accession>
<keyword evidence="2" id="KW-0489">Methyltransferase</keyword>
<comment type="caution">
    <text evidence="2">The sequence shown here is derived from an EMBL/GenBank/DDBJ whole genome shotgun (WGS) entry which is preliminary data.</text>
</comment>
<dbReference type="CDD" id="cd02440">
    <property type="entry name" value="AdoMet_MTases"/>
    <property type="match status" value="1"/>
</dbReference>
<dbReference type="SUPFAM" id="SSF53335">
    <property type="entry name" value="S-adenosyl-L-methionine-dependent methyltransferases"/>
    <property type="match status" value="1"/>
</dbReference>
<evidence type="ECO:0000313" key="3">
    <source>
        <dbReference type="Proteomes" id="UP000622017"/>
    </source>
</evidence>
<dbReference type="Proteomes" id="UP000622017">
    <property type="component" value="Unassembled WGS sequence"/>
</dbReference>
<evidence type="ECO:0000259" key="1">
    <source>
        <dbReference type="Pfam" id="PF08242"/>
    </source>
</evidence>
<dbReference type="EMBL" id="JACSCY010000012">
    <property type="protein sequence ID" value="MBC6612238.1"/>
    <property type="molecule type" value="Genomic_DNA"/>
</dbReference>
<evidence type="ECO:0000313" key="2">
    <source>
        <dbReference type="EMBL" id="MBC6612238.1"/>
    </source>
</evidence>
<reference evidence="2 3" key="1">
    <citation type="submission" date="2020-08" db="EMBL/GenBank/DDBJ databases">
        <title>Hymenobacter sp.</title>
        <authorList>
            <person name="Kim M.K."/>
        </authorList>
    </citation>
    <scope>NUCLEOTIDE SEQUENCE [LARGE SCALE GENOMIC DNA]</scope>
    <source>
        <strain evidence="2 3">BT507</strain>
    </source>
</reference>
<name>A0ABR7MNW5_9BACT</name>
<gene>
    <name evidence="2" type="ORF">H8B15_15015</name>
</gene>
<dbReference type="InterPro" id="IPR029063">
    <property type="entry name" value="SAM-dependent_MTases_sf"/>
</dbReference>
<dbReference type="InterPro" id="IPR013217">
    <property type="entry name" value="Methyltransf_12"/>
</dbReference>
<organism evidence="2 3">
    <name type="scientific">Hymenobacter citatus</name>
    <dbReference type="NCBI Taxonomy" id="2763506"/>
    <lineage>
        <taxon>Bacteria</taxon>
        <taxon>Pseudomonadati</taxon>
        <taxon>Bacteroidota</taxon>
        <taxon>Cytophagia</taxon>
        <taxon>Cytophagales</taxon>
        <taxon>Hymenobacteraceae</taxon>
        <taxon>Hymenobacter</taxon>
    </lineage>
</organism>